<evidence type="ECO:0000256" key="2">
    <source>
        <dbReference type="RuleBase" id="RU000363"/>
    </source>
</evidence>
<evidence type="ECO:0000313" key="4">
    <source>
        <dbReference type="EnsemblMetazoa" id="MESCA005827-PA"/>
    </source>
</evidence>
<organism evidence="4 5">
    <name type="scientific">Megaselia scalaris</name>
    <name type="common">Humpbacked fly</name>
    <name type="synonym">Phora scalaris</name>
    <dbReference type="NCBI Taxonomy" id="36166"/>
    <lineage>
        <taxon>Eukaryota</taxon>
        <taxon>Metazoa</taxon>
        <taxon>Ecdysozoa</taxon>
        <taxon>Arthropoda</taxon>
        <taxon>Hexapoda</taxon>
        <taxon>Insecta</taxon>
        <taxon>Pterygota</taxon>
        <taxon>Neoptera</taxon>
        <taxon>Endopterygota</taxon>
        <taxon>Diptera</taxon>
        <taxon>Brachycera</taxon>
        <taxon>Muscomorpha</taxon>
        <taxon>Platypezoidea</taxon>
        <taxon>Phoridae</taxon>
        <taxon>Megaseliini</taxon>
        <taxon>Megaselia</taxon>
    </lineage>
</organism>
<dbReference type="PRINTS" id="PR00080">
    <property type="entry name" value="SDRFAMILY"/>
</dbReference>
<dbReference type="PANTHER" id="PTHR43157:SF31">
    <property type="entry name" value="PHOSPHATIDYLINOSITOL-GLYCAN BIOSYNTHESIS CLASS F PROTEIN"/>
    <property type="match status" value="1"/>
</dbReference>
<protein>
    <submittedName>
        <fullName evidence="4">Uncharacterized protein</fullName>
    </submittedName>
</protein>
<keyword evidence="1" id="KW-0560">Oxidoreductase</keyword>
<evidence type="ECO:0000256" key="3">
    <source>
        <dbReference type="SAM" id="Phobius"/>
    </source>
</evidence>
<dbReference type="InterPro" id="IPR036291">
    <property type="entry name" value="NAD(P)-bd_dom_sf"/>
</dbReference>
<reference evidence="4" key="2">
    <citation type="submission" date="2015-06" db="UniProtKB">
        <authorList>
            <consortium name="EnsemblMetazoa"/>
        </authorList>
    </citation>
    <scope>IDENTIFICATION</scope>
</reference>
<comment type="similarity">
    <text evidence="2">Belongs to the short-chain dehydrogenases/reductases (SDR) family.</text>
</comment>
<dbReference type="EMBL" id="CAQQ02042346">
    <property type="status" value="NOT_ANNOTATED_CDS"/>
    <property type="molecule type" value="Genomic_DNA"/>
</dbReference>
<dbReference type="SUPFAM" id="SSF51735">
    <property type="entry name" value="NAD(P)-binding Rossmann-fold domains"/>
    <property type="match status" value="1"/>
</dbReference>
<dbReference type="GO" id="GO:0016491">
    <property type="term" value="F:oxidoreductase activity"/>
    <property type="evidence" value="ECO:0007669"/>
    <property type="project" value="UniProtKB-KW"/>
</dbReference>
<dbReference type="PANTHER" id="PTHR43157">
    <property type="entry name" value="PHOSPHATIDYLINOSITOL-GLYCAN BIOSYNTHESIS CLASS F PROTEIN-RELATED"/>
    <property type="match status" value="1"/>
</dbReference>
<keyword evidence="5" id="KW-1185">Reference proteome</keyword>
<dbReference type="EnsemblMetazoa" id="MESCA005827-RA">
    <property type="protein sequence ID" value="MESCA005827-PA"/>
    <property type="gene ID" value="MESCA005827"/>
</dbReference>
<proteinExistence type="inferred from homology"/>
<dbReference type="STRING" id="36166.T1GQC3"/>
<dbReference type="Gene3D" id="3.40.50.720">
    <property type="entry name" value="NAD(P)-binding Rossmann-like Domain"/>
    <property type="match status" value="1"/>
</dbReference>
<dbReference type="Proteomes" id="UP000015102">
    <property type="component" value="Unassembled WGS sequence"/>
</dbReference>
<keyword evidence="3" id="KW-0472">Membrane</keyword>
<accession>T1GQC3</accession>
<feature type="transmembrane region" description="Helical" evidence="3">
    <location>
        <begin position="14"/>
        <end position="33"/>
    </location>
</feature>
<dbReference type="HOGENOM" id="CLU_010194_44_9_1"/>
<name>T1GQC3_MEGSC</name>
<dbReference type="InterPro" id="IPR002347">
    <property type="entry name" value="SDR_fam"/>
</dbReference>
<dbReference type="PRINTS" id="PR00081">
    <property type="entry name" value="GDHRDH"/>
</dbReference>
<evidence type="ECO:0000313" key="5">
    <source>
        <dbReference type="Proteomes" id="UP000015102"/>
    </source>
</evidence>
<keyword evidence="3" id="KW-1133">Transmembrane helix</keyword>
<reference evidence="5" key="1">
    <citation type="submission" date="2013-02" db="EMBL/GenBank/DDBJ databases">
        <authorList>
            <person name="Hughes D."/>
        </authorList>
    </citation>
    <scope>NUCLEOTIDE SEQUENCE</scope>
    <source>
        <strain>Durham</strain>
        <strain evidence="5">NC isolate 2 -- Noor lab</strain>
    </source>
</reference>
<dbReference type="Pfam" id="PF00106">
    <property type="entry name" value="adh_short"/>
    <property type="match status" value="1"/>
</dbReference>
<sequence>MDEIFDQADPFGSWWPYILAVAVGVAMTIRTFMGGQRCPSTNQIERKVVIITGGYTGIGKELTKALAERGAEVIIAVKDMKKAEVMCDIMKRELKCKSNIDAKIIPKYLDLRSFENVKSFAEDICKEYPIIDILINNAGIIFPFKTRNLYTKSVDGYEMHLQVNYLAPQLLTHLLLPHIRKAENGRIINISGHAHVAAKMDIDDPLNIGPYSTKFHDRDSFAHSKLAVILGTKWLARELKGTDVTVNCFTPGLVEELNI</sequence>
<keyword evidence="3" id="KW-0812">Transmembrane</keyword>
<evidence type="ECO:0000256" key="1">
    <source>
        <dbReference type="ARBA" id="ARBA00023002"/>
    </source>
</evidence>
<dbReference type="AlphaFoldDB" id="T1GQC3"/>